<evidence type="ECO:0000256" key="1">
    <source>
        <dbReference type="SAM" id="Phobius"/>
    </source>
</evidence>
<proteinExistence type="predicted"/>
<organism evidence="2 3">
    <name type="scientific">Halorubrum alkaliphilum</name>
    <dbReference type="NCBI Taxonomy" id="261290"/>
    <lineage>
        <taxon>Archaea</taxon>
        <taxon>Methanobacteriati</taxon>
        <taxon>Methanobacteriota</taxon>
        <taxon>Stenosarchaea group</taxon>
        <taxon>Halobacteria</taxon>
        <taxon>Halobacteriales</taxon>
        <taxon>Haloferacaceae</taxon>
        <taxon>Halorubrum</taxon>
    </lineage>
</organism>
<dbReference type="RefSeq" id="WP_209483492.1">
    <property type="nucleotide sequence ID" value="NZ_JAGGKQ010000004.1"/>
</dbReference>
<dbReference type="AlphaFoldDB" id="A0A8T4GEI1"/>
<name>A0A8T4GEI1_9EURY</name>
<evidence type="ECO:0000313" key="3">
    <source>
        <dbReference type="Proteomes" id="UP000823588"/>
    </source>
</evidence>
<protein>
    <submittedName>
        <fullName evidence="2">Uncharacterized protein</fullName>
    </submittedName>
</protein>
<sequence length="56" mass="5937">MVLDAILTVVVAFAIVVSGSYIGAKMALNTVFGRDFDPTEMDPSASSESEPRDADE</sequence>
<keyword evidence="1" id="KW-1133">Transmembrane helix</keyword>
<keyword evidence="1" id="KW-0812">Transmembrane</keyword>
<reference evidence="2" key="1">
    <citation type="submission" date="2021-03" db="EMBL/GenBank/DDBJ databases">
        <title>Genomic Encyclopedia of Type Strains, Phase IV (KMG-IV): sequencing the most valuable type-strain genomes for metagenomic binning, comparative biology and taxonomic classification.</title>
        <authorList>
            <person name="Goeker M."/>
        </authorList>
    </citation>
    <scope>NUCLEOTIDE SEQUENCE</scope>
    <source>
        <strain evidence="2">DSM 23564</strain>
    </source>
</reference>
<accession>A0A8T4GEI1</accession>
<keyword evidence="3" id="KW-1185">Reference proteome</keyword>
<gene>
    <name evidence="2" type="ORF">J2751_000868</name>
</gene>
<evidence type="ECO:0000313" key="2">
    <source>
        <dbReference type="EMBL" id="MBP1921871.1"/>
    </source>
</evidence>
<dbReference type="EMBL" id="JAGGKQ010000004">
    <property type="protein sequence ID" value="MBP1921871.1"/>
    <property type="molecule type" value="Genomic_DNA"/>
</dbReference>
<feature type="transmembrane region" description="Helical" evidence="1">
    <location>
        <begin position="6"/>
        <end position="24"/>
    </location>
</feature>
<keyword evidence="1" id="KW-0472">Membrane</keyword>
<comment type="caution">
    <text evidence="2">The sequence shown here is derived from an EMBL/GenBank/DDBJ whole genome shotgun (WGS) entry which is preliminary data.</text>
</comment>
<dbReference type="Proteomes" id="UP000823588">
    <property type="component" value="Unassembled WGS sequence"/>
</dbReference>
<dbReference type="OrthoDB" id="270506at2157"/>